<dbReference type="PANTHER" id="PTHR11070">
    <property type="entry name" value="UVRD / RECB / PCRA DNA HELICASE FAMILY MEMBER"/>
    <property type="match status" value="1"/>
</dbReference>
<evidence type="ECO:0000256" key="5">
    <source>
        <dbReference type="ARBA" id="ARBA00022840"/>
    </source>
</evidence>
<dbReference type="GO" id="GO:0009314">
    <property type="term" value="P:response to radiation"/>
    <property type="evidence" value="ECO:0007669"/>
    <property type="project" value="UniProtKB-ARBA"/>
</dbReference>
<keyword evidence="7" id="KW-0413">Isomerase</keyword>
<dbReference type="Gene3D" id="3.40.50.300">
    <property type="entry name" value="P-loop containing nucleotide triphosphate hydrolases"/>
    <property type="match status" value="2"/>
</dbReference>
<evidence type="ECO:0000256" key="4">
    <source>
        <dbReference type="ARBA" id="ARBA00022806"/>
    </source>
</evidence>
<dbReference type="SUPFAM" id="SSF52540">
    <property type="entry name" value="P-loop containing nucleoside triphosphate hydrolases"/>
    <property type="match status" value="1"/>
</dbReference>
<comment type="caution">
    <text evidence="14">The sequence shown here is derived from an EMBL/GenBank/DDBJ whole genome shotgun (WGS) entry which is preliminary data.</text>
</comment>
<evidence type="ECO:0000313" key="15">
    <source>
        <dbReference type="Proteomes" id="UP000178510"/>
    </source>
</evidence>
<evidence type="ECO:0000256" key="2">
    <source>
        <dbReference type="ARBA" id="ARBA00022741"/>
    </source>
</evidence>
<organism evidence="14 15">
    <name type="scientific">Candidatus Sungbacteria bacterium RIFCSPHIGHO2_02_FULL_52_23</name>
    <dbReference type="NCBI Taxonomy" id="1802274"/>
    <lineage>
        <taxon>Bacteria</taxon>
        <taxon>Candidatus Sungiibacteriota</taxon>
    </lineage>
</organism>
<dbReference type="InterPro" id="IPR000212">
    <property type="entry name" value="DNA_helicase_UvrD/REP"/>
</dbReference>
<protein>
    <recommendedName>
        <fullName evidence="9">DNA 3'-5' helicase</fullName>
        <ecNumber evidence="9">5.6.2.4</ecNumber>
    </recommendedName>
</protein>
<dbReference type="AlphaFoldDB" id="A0A1G2KSM5"/>
<evidence type="ECO:0000259" key="12">
    <source>
        <dbReference type="PROSITE" id="PS51198"/>
    </source>
</evidence>
<comment type="similarity">
    <text evidence="1">Belongs to the helicase family. UvrD subfamily.</text>
</comment>
<dbReference type="Pfam" id="PF00580">
    <property type="entry name" value="UvrD-helicase"/>
    <property type="match status" value="1"/>
</dbReference>
<sequence length="648" mass="73313">MTPETLLQGLNEKQREAVTTTDGPLLVLAGPGSGKTRVLTHRVAYLIAQGVAPDNILAVTFTNKAAEEMRSRTARLTQDMDRGRTATQPYIGTFHAFAVRLLRVHAGAVGHMRTFTIFDTDDSLSLMKEIEKELGINPKQFPPGMLLHTISGLKNELIDPDKYEADMGLGELFPRTLHQTYIAYQKKLRDANALDFDDLLTQTVRLFDKHPDILAQYQRQFRYINVDEYQDVNTAQYALTKQLAVAHRNIAVVGDDAQAIYSFRGADYRNILNFERDWPDARVVVLDRNYRSTQTILDAARGVIAKNSMQKDKRLVTDKDAGERIRVVALANERQEAAFVADSIAHLTEEGRALRDIVVLYRTNAQSRAVEEALLDRTISYKIVGGVRFYQRREVKDILAYVRAALNRDDLVALKRIINVPARGIGDKTFLAYLALYRTKSASATITRVSKNAAASLADFHTLMESFAQEAGTQSATQFLKYLLRTIRYREHITEMADDAEERWENVQELVNLSKKYDDMPAPEGLQKLLEDVALMSDQDDVREEQDVVYLMTFHAAKGLEFGTVFMVGLEEGIFPHARALFSPAELEEERRLCYVGITRAKEKVFLSFALSRTHFGSTQINPPSRFLGEIPEHLLEVEESEDEIIID</sequence>
<keyword evidence="3 11" id="KW-0378">Hydrolase</keyword>
<dbReference type="PANTHER" id="PTHR11070:SF2">
    <property type="entry name" value="ATP-DEPENDENT DNA HELICASE SRS2"/>
    <property type="match status" value="1"/>
</dbReference>
<keyword evidence="2 11" id="KW-0547">Nucleotide-binding</keyword>
<feature type="binding site" evidence="11">
    <location>
        <begin position="29"/>
        <end position="36"/>
    </location>
    <ligand>
        <name>ATP</name>
        <dbReference type="ChEBI" id="CHEBI:30616"/>
    </ligand>
</feature>
<dbReference type="GO" id="GO:0005524">
    <property type="term" value="F:ATP binding"/>
    <property type="evidence" value="ECO:0007669"/>
    <property type="project" value="UniProtKB-UniRule"/>
</dbReference>
<dbReference type="InterPro" id="IPR014016">
    <property type="entry name" value="UvrD-like_ATP-bd"/>
</dbReference>
<feature type="domain" description="UvrD-like helicase ATP-binding" evidence="12">
    <location>
        <begin position="8"/>
        <end position="293"/>
    </location>
</feature>
<dbReference type="Proteomes" id="UP000178510">
    <property type="component" value="Unassembled WGS sequence"/>
</dbReference>
<dbReference type="CDD" id="cd18807">
    <property type="entry name" value="SF1_C_UvrD"/>
    <property type="match status" value="1"/>
</dbReference>
<feature type="domain" description="UvrD-like helicase C-terminal" evidence="13">
    <location>
        <begin position="294"/>
        <end position="559"/>
    </location>
</feature>
<dbReference type="EMBL" id="MHQM01000048">
    <property type="protein sequence ID" value="OHA02410.1"/>
    <property type="molecule type" value="Genomic_DNA"/>
</dbReference>
<dbReference type="FunFam" id="1.10.10.160:FF:000001">
    <property type="entry name" value="ATP-dependent DNA helicase"/>
    <property type="match status" value="1"/>
</dbReference>
<accession>A0A1G2KSM5</accession>
<evidence type="ECO:0000256" key="10">
    <source>
        <dbReference type="ARBA" id="ARBA00048988"/>
    </source>
</evidence>
<dbReference type="GO" id="GO:0016887">
    <property type="term" value="F:ATP hydrolysis activity"/>
    <property type="evidence" value="ECO:0007669"/>
    <property type="project" value="RHEA"/>
</dbReference>
<dbReference type="STRING" id="1802274.A3J58_01635"/>
<evidence type="ECO:0000256" key="6">
    <source>
        <dbReference type="ARBA" id="ARBA00023125"/>
    </source>
</evidence>
<reference evidence="14 15" key="1">
    <citation type="journal article" date="2016" name="Nat. Commun.">
        <title>Thousands of microbial genomes shed light on interconnected biogeochemical processes in an aquifer system.</title>
        <authorList>
            <person name="Anantharaman K."/>
            <person name="Brown C.T."/>
            <person name="Hug L.A."/>
            <person name="Sharon I."/>
            <person name="Castelle C.J."/>
            <person name="Probst A.J."/>
            <person name="Thomas B.C."/>
            <person name="Singh A."/>
            <person name="Wilkins M.J."/>
            <person name="Karaoz U."/>
            <person name="Brodie E.L."/>
            <person name="Williams K.H."/>
            <person name="Hubbard S.S."/>
            <person name="Banfield J.F."/>
        </authorList>
    </citation>
    <scope>NUCLEOTIDE SEQUENCE [LARGE SCALE GENOMIC DNA]</scope>
</reference>
<comment type="catalytic activity">
    <reaction evidence="8">
        <text>Couples ATP hydrolysis with the unwinding of duplex DNA by translocating in the 3'-5' direction.</text>
        <dbReference type="EC" id="5.6.2.4"/>
    </reaction>
</comment>
<dbReference type="GO" id="GO:0003677">
    <property type="term" value="F:DNA binding"/>
    <property type="evidence" value="ECO:0007669"/>
    <property type="project" value="UniProtKB-KW"/>
</dbReference>
<keyword evidence="6" id="KW-0238">DNA-binding</keyword>
<dbReference type="GO" id="GO:0033202">
    <property type="term" value="C:DNA helicase complex"/>
    <property type="evidence" value="ECO:0007669"/>
    <property type="project" value="TreeGrafter"/>
</dbReference>
<name>A0A1G2KSM5_9BACT</name>
<dbReference type="Gene3D" id="1.10.486.10">
    <property type="entry name" value="PCRA, domain 4"/>
    <property type="match status" value="1"/>
</dbReference>
<evidence type="ECO:0000256" key="8">
    <source>
        <dbReference type="ARBA" id="ARBA00034617"/>
    </source>
</evidence>
<dbReference type="InterPro" id="IPR014017">
    <property type="entry name" value="DNA_helicase_UvrD-like_C"/>
</dbReference>
<dbReference type="GO" id="GO:0043138">
    <property type="term" value="F:3'-5' DNA helicase activity"/>
    <property type="evidence" value="ECO:0007669"/>
    <property type="project" value="UniProtKB-EC"/>
</dbReference>
<dbReference type="PROSITE" id="PS51198">
    <property type="entry name" value="UVRD_HELICASE_ATP_BIND"/>
    <property type="match status" value="1"/>
</dbReference>
<dbReference type="EC" id="5.6.2.4" evidence="9"/>
<dbReference type="GO" id="GO:0000725">
    <property type="term" value="P:recombinational repair"/>
    <property type="evidence" value="ECO:0007669"/>
    <property type="project" value="TreeGrafter"/>
</dbReference>
<evidence type="ECO:0000256" key="11">
    <source>
        <dbReference type="PROSITE-ProRule" id="PRU00560"/>
    </source>
</evidence>
<dbReference type="InterPro" id="IPR013986">
    <property type="entry name" value="DExx_box_DNA_helicase_dom_sf"/>
</dbReference>
<evidence type="ECO:0000259" key="13">
    <source>
        <dbReference type="PROSITE" id="PS51217"/>
    </source>
</evidence>
<keyword evidence="5 11" id="KW-0067">ATP-binding</keyword>
<evidence type="ECO:0000313" key="14">
    <source>
        <dbReference type="EMBL" id="OHA02410.1"/>
    </source>
</evidence>
<dbReference type="InterPro" id="IPR027417">
    <property type="entry name" value="P-loop_NTPase"/>
</dbReference>
<proteinExistence type="inferred from homology"/>
<dbReference type="PROSITE" id="PS51217">
    <property type="entry name" value="UVRD_HELICASE_CTER"/>
    <property type="match status" value="1"/>
</dbReference>
<evidence type="ECO:0000256" key="9">
    <source>
        <dbReference type="ARBA" id="ARBA00034808"/>
    </source>
</evidence>
<evidence type="ECO:0000256" key="1">
    <source>
        <dbReference type="ARBA" id="ARBA00009922"/>
    </source>
</evidence>
<dbReference type="GO" id="GO:0005829">
    <property type="term" value="C:cytosol"/>
    <property type="evidence" value="ECO:0007669"/>
    <property type="project" value="TreeGrafter"/>
</dbReference>
<evidence type="ECO:0000256" key="7">
    <source>
        <dbReference type="ARBA" id="ARBA00023235"/>
    </source>
</evidence>
<dbReference type="CDD" id="cd17932">
    <property type="entry name" value="DEXQc_UvrD"/>
    <property type="match status" value="1"/>
</dbReference>
<dbReference type="Gene3D" id="1.10.10.160">
    <property type="match status" value="1"/>
</dbReference>
<comment type="catalytic activity">
    <reaction evidence="10">
        <text>ATP + H2O = ADP + phosphate + H(+)</text>
        <dbReference type="Rhea" id="RHEA:13065"/>
        <dbReference type="ChEBI" id="CHEBI:15377"/>
        <dbReference type="ChEBI" id="CHEBI:15378"/>
        <dbReference type="ChEBI" id="CHEBI:30616"/>
        <dbReference type="ChEBI" id="CHEBI:43474"/>
        <dbReference type="ChEBI" id="CHEBI:456216"/>
        <dbReference type="EC" id="5.6.2.4"/>
    </reaction>
</comment>
<gene>
    <name evidence="14" type="ORF">A3J58_01635</name>
</gene>
<keyword evidence="4 11" id="KW-0347">Helicase</keyword>
<evidence type="ECO:0000256" key="3">
    <source>
        <dbReference type="ARBA" id="ARBA00022801"/>
    </source>
</evidence>
<dbReference type="Pfam" id="PF13361">
    <property type="entry name" value="UvrD_C"/>
    <property type="match status" value="1"/>
</dbReference>